<dbReference type="EMBL" id="JAYXUD010000017">
    <property type="protein sequence ID" value="MEC6900127.1"/>
    <property type="molecule type" value="Genomic_DNA"/>
</dbReference>
<dbReference type="InterPro" id="IPR036259">
    <property type="entry name" value="MFS_trans_sf"/>
</dbReference>
<sequence length="412" mass="46155">MGISPEAPLVTQVKEVIKDKWDIFFLTILIISMGQLSLGLIFPLLPWISDSFDINQRVVEWVIIGYLLGYGPSQLIYGPLSYIYGRRLTLFVGLFISILGLVIIFLFSNEFYCLVIGRFIQGVGSGCESVISRSILHDSYKNKFFLTAVTGLSIISAFIPIFSPIVGGLVNHNFGWVAVFNVLLIYIILGYLVLVFYLPETLKTSRDKISFIPIVLYYRDLLTDRYFISYAIMGWINWALVIFCGALSPFIFERQFGLSSEAYAYWTIIPAVAFLLSSFLCFIFRKSYGTHHIVFIAPFIQFVVGLLFFLYPSNLFIITCGFIGIAVAQAFIYPCSQSLLLVPYSNKFGTVSALSGCGQMISAALFILFFIYAGFDHILSLAILIILTALIGLILAIIGKYSQAYAMLNTTD</sequence>
<feature type="transmembrane region" description="Helical" evidence="5">
    <location>
        <begin position="58"/>
        <end position="77"/>
    </location>
</feature>
<evidence type="ECO:0000256" key="1">
    <source>
        <dbReference type="ARBA" id="ARBA00004141"/>
    </source>
</evidence>
<dbReference type="PANTHER" id="PTHR23502">
    <property type="entry name" value="MAJOR FACILITATOR SUPERFAMILY"/>
    <property type="match status" value="1"/>
</dbReference>
<gene>
    <name evidence="7" type="ORF">VXS00_15890</name>
</gene>
<proteinExistence type="predicted"/>
<feature type="transmembrane region" description="Helical" evidence="5">
    <location>
        <begin position="227"/>
        <end position="251"/>
    </location>
</feature>
<accession>A0ABU6LPI7</accession>
<feature type="transmembrane region" description="Helical" evidence="5">
    <location>
        <begin position="89"/>
        <end position="108"/>
    </location>
</feature>
<evidence type="ECO:0000256" key="2">
    <source>
        <dbReference type="ARBA" id="ARBA00022692"/>
    </source>
</evidence>
<keyword evidence="4 5" id="KW-0472">Membrane</keyword>
<feature type="transmembrane region" description="Helical" evidence="5">
    <location>
        <begin position="263"/>
        <end position="284"/>
    </location>
</feature>
<feature type="transmembrane region" description="Helical" evidence="5">
    <location>
        <begin position="378"/>
        <end position="398"/>
    </location>
</feature>
<feature type="transmembrane region" description="Helical" evidence="5">
    <location>
        <begin position="144"/>
        <end position="162"/>
    </location>
</feature>
<protein>
    <submittedName>
        <fullName evidence="7">MFS transporter</fullName>
    </submittedName>
</protein>
<dbReference type="SUPFAM" id="SSF103473">
    <property type="entry name" value="MFS general substrate transporter"/>
    <property type="match status" value="1"/>
</dbReference>
<evidence type="ECO:0000313" key="7">
    <source>
        <dbReference type="EMBL" id="MEC6900127.1"/>
    </source>
</evidence>
<dbReference type="Gene3D" id="1.20.1720.10">
    <property type="entry name" value="Multidrug resistance protein D"/>
    <property type="match status" value="1"/>
</dbReference>
<dbReference type="InterPro" id="IPR020846">
    <property type="entry name" value="MFS_dom"/>
</dbReference>
<dbReference type="Proteomes" id="UP001339429">
    <property type="component" value="Unassembled WGS sequence"/>
</dbReference>
<feature type="transmembrane region" description="Helical" evidence="5">
    <location>
        <begin position="23"/>
        <end position="46"/>
    </location>
</feature>
<evidence type="ECO:0000256" key="5">
    <source>
        <dbReference type="SAM" id="Phobius"/>
    </source>
</evidence>
<feature type="transmembrane region" description="Helical" evidence="5">
    <location>
        <begin position="174"/>
        <end position="198"/>
    </location>
</feature>
<feature type="transmembrane region" description="Helical" evidence="5">
    <location>
        <begin position="348"/>
        <end position="372"/>
    </location>
</feature>
<dbReference type="Pfam" id="PF07690">
    <property type="entry name" value="MFS_1"/>
    <property type="match status" value="1"/>
</dbReference>
<evidence type="ECO:0000259" key="6">
    <source>
        <dbReference type="PROSITE" id="PS50850"/>
    </source>
</evidence>
<dbReference type="RefSeq" id="WP_327768128.1">
    <property type="nucleotide sequence ID" value="NZ_JAYXUC010000013.1"/>
</dbReference>
<keyword evidence="8" id="KW-1185">Reference proteome</keyword>
<keyword evidence="3 5" id="KW-1133">Transmembrane helix</keyword>
<comment type="caution">
    <text evidence="7">The sequence shown here is derived from an EMBL/GenBank/DDBJ whole genome shotgun (WGS) entry which is preliminary data.</text>
</comment>
<evidence type="ECO:0000313" key="8">
    <source>
        <dbReference type="Proteomes" id="UP001339429"/>
    </source>
</evidence>
<dbReference type="PROSITE" id="PS50850">
    <property type="entry name" value="MFS"/>
    <property type="match status" value="1"/>
</dbReference>
<feature type="transmembrane region" description="Helical" evidence="5">
    <location>
        <begin position="291"/>
        <end position="310"/>
    </location>
</feature>
<comment type="subcellular location">
    <subcellularLocation>
        <location evidence="1">Membrane</location>
        <topology evidence="1">Multi-pass membrane protein</topology>
    </subcellularLocation>
</comment>
<organism evidence="7 8">
    <name type="scientific">Photobacterium piscicola</name>
    <dbReference type="NCBI Taxonomy" id="1378299"/>
    <lineage>
        <taxon>Bacteria</taxon>
        <taxon>Pseudomonadati</taxon>
        <taxon>Pseudomonadota</taxon>
        <taxon>Gammaproteobacteria</taxon>
        <taxon>Vibrionales</taxon>
        <taxon>Vibrionaceae</taxon>
        <taxon>Photobacterium</taxon>
    </lineage>
</organism>
<reference evidence="7 8" key="1">
    <citation type="submission" date="2024-01" db="EMBL/GenBank/DDBJ databases">
        <title>Active colonisers of the gastrointestinal tract of Atlantic salmon farmed in a warm water region.</title>
        <authorList>
            <person name="Bowman J.P."/>
        </authorList>
    </citation>
    <scope>NUCLEOTIDE SEQUENCE [LARGE SCALE GENOMIC DNA]</scope>
    <source>
        <strain evidence="7 8">S4MW1</strain>
    </source>
</reference>
<dbReference type="InterPro" id="IPR011701">
    <property type="entry name" value="MFS"/>
</dbReference>
<name>A0ABU6LPI7_9GAMM</name>
<evidence type="ECO:0000256" key="4">
    <source>
        <dbReference type="ARBA" id="ARBA00023136"/>
    </source>
</evidence>
<keyword evidence="2 5" id="KW-0812">Transmembrane</keyword>
<dbReference type="PANTHER" id="PTHR23502:SF75">
    <property type="entry name" value="MULTIDRUG RESISTANCE PROTEIN D"/>
    <property type="match status" value="1"/>
</dbReference>
<feature type="transmembrane region" description="Helical" evidence="5">
    <location>
        <begin position="316"/>
        <end position="336"/>
    </location>
</feature>
<feature type="domain" description="Major facilitator superfamily (MFS) profile" evidence="6">
    <location>
        <begin position="23"/>
        <end position="400"/>
    </location>
</feature>
<evidence type="ECO:0000256" key="3">
    <source>
        <dbReference type="ARBA" id="ARBA00022989"/>
    </source>
</evidence>